<name>G3MAF5_9CAUD</name>
<dbReference type="RefSeq" id="YP_009015717.1">
    <property type="nucleotide sequence ID" value="NC_023719.1"/>
</dbReference>
<keyword evidence="1" id="KW-1133">Transmembrane helix</keyword>
<dbReference type="GeneID" id="18563628"/>
<evidence type="ECO:0000256" key="1">
    <source>
        <dbReference type="SAM" id="Phobius"/>
    </source>
</evidence>
<protein>
    <submittedName>
        <fullName evidence="2">Gp414</fullName>
    </submittedName>
</protein>
<feature type="transmembrane region" description="Helical" evidence="1">
    <location>
        <begin position="6"/>
        <end position="25"/>
    </location>
</feature>
<dbReference type="Proteomes" id="UP000009273">
    <property type="component" value="Segment"/>
</dbReference>
<dbReference type="EMBL" id="JN638751">
    <property type="protein sequence ID" value="AEO93672.1"/>
    <property type="molecule type" value="Genomic_DNA"/>
</dbReference>
<keyword evidence="1" id="KW-0812">Transmembrane</keyword>
<keyword evidence="3" id="KW-1185">Reference proteome</keyword>
<reference evidence="2 3" key="1">
    <citation type="submission" date="2011-09" db="EMBL/GenBank/DDBJ databases">
        <authorList>
            <person name="Pope W.H."/>
            <person name="Pedulla M.L."/>
            <person name="Ford M.E."/>
            <person name="Peebles C.L."/>
            <person name="Hatfull G.H."/>
            <person name="Hendrix R.W."/>
        </authorList>
    </citation>
    <scope>NUCLEOTIDE SEQUENCE [LARGE SCALE GENOMIC DNA]</scope>
    <source>
        <strain evidence="2">G</strain>
    </source>
</reference>
<proteinExistence type="predicted"/>
<evidence type="ECO:0000313" key="2">
    <source>
        <dbReference type="EMBL" id="AEO93672.1"/>
    </source>
</evidence>
<sequence>MEMLSVLFIVLILFGTCIYLFGSLIERTKRREAEMLEEMNQIIDSFIQQQKEEKEAEERAVIVHLEKQREERKKIRVEKVYHAIMKELEEEGITCIYAERSVRIPDWILKRGTSSPVLNAPRIYYSYDSKEDMHDASYNGLLDKYQVFDDYEKITSYIQENFNNIDVAKETIKRSVRTRLSADITRALNGESDERHTIRGFKPGSHFSIGNLLDDDYSDIF</sequence>
<gene>
    <name evidence="2" type="primary">414</name>
    <name evidence="2" type="ORF">G_414</name>
</gene>
<keyword evidence="1" id="KW-0472">Membrane</keyword>
<evidence type="ECO:0000313" key="3">
    <source>
        <dbReference type="Proteomes" id="UP000009273"/>
    </source>
</evidence>
<organism evidence="2 3">
    <name type="scientific">Bacillus phage G</name>
    <dbReference type="NCBI Taxonomy" id="2884420"/>
    <lineage>
        <taxon>Viruses</taxon>
        <taxon>Duplodnaviria</taxon>
        <taxon>Heunggongvirae</taxon>
        <taxon>Uroviricota</taxon>
        <taxon>Caudoviricetes</taxon>
        <taxon>Donellivirus</taxon>
        <taxon>Donellivirus gee</taxon>
    </lineage>
</organism>
<dbReference type="KEGG" id="vg:18563628"/>
<accession>G3MAF5</accession>